<feature type="chain" id="PRO_5013110176" description="Invasion protein IalB, involved in pathogenesis" evidence="2">
    <location>
        <begin position="22"/>
        <end position="199"/>
    </location>
</feature>
<proteinExistence type="predicted"/>
<dbReference type="RefSeq" id="WP_079564126.1">
    <property type="nucleotide sequence ID" value="NZ_LT670818.1"/>
</dbReference>
<evidence type="ECO:0000313" key="3">
    <source>
        <dbReference type="EMBL" id="SHG04444.1"/>
    </source>
</evidence>
<evidence type="ECO:0000313" key="4">
    <source>
        <dbReference type="Proteomes" id="UP000190675"/>
    </source>
</evidence>
<dbReference type="AlphaFoldDB" id="A0A1M5GL25"/>
<dbReference type="EMBL" id="LT670818">
    <property type="protein sequence ID" value="SHG04444.1"/>
    <property type="molecule type" value="Genomic_DNA"/>
</dbReference>
<name>A0A1M5GL25_9BRAD</name>
<feature type="signal peptide" evidence="2">
    <location>
        <begin position="1"/>
        <end position="21"/>
    </location>
</feature>
<dbReference type="OrthoDB" id="8128744at2"/>
<evidence type="ECO:0008006" key="5">
    <source>
        <dbReference type="Google" id="ProtNLM"/>
    </source>
</evidence>
<gene>
    <name evidence="3" type="ORF">SAMN05444169_0226</name>
</gene>
<dbReference type="Proteomes" id="UP000190675">
    <property type="component" value="Chromosome I"/>
</dbReference>
<feature type="region of interest" description="Disordered" evidence="1">
    <location>
        <begin position="166"/>
        <end position="199"/>
    </location>
</feature>
<reference evidence="3 4" key="1">
    <citation type="submission" date="2016-11" db="EMBL/GenBank/DDBJ databases">
        <authorList>
            <person name="Jaros S."/>
            <person name="Januszkiewicz K."/>
            <person name="Wedrychowicz H."/>
        </authorList>
    </citation>
    <scope>NUCLEOTIDE SEQUENCE [LARGE SCALE GENOMIC DNA]</scope>
    <source>
        <strain evidence="3 4">GAS242</strain>
    </source>
</reference>
<protein>
    <recommendedName>
        <fullName evidence="5">Invasion protein IalB, involved in pathogenesis</fullName>
    </recommendedName>
</protein>
<accession>A0A1M5GL25</accession>
<organism evidence="3 4">
    <name type="scientific">Bradyrhizobium erythrophlei</name>
    <dbReference type="NCBI Taxonomy" id="1437360"/>
    <lineage>
        <taxon>Bacteria</taxon>
        <taxon>Pseudomonadati</taxon>
        <taxon>Pseudomonadota</taxon>
        <taxon>Alphaproteobacteria</taxon>
        <taxon>Hyphomicrobiales</taxon>
        <taxon>Nitrobacteraceae</taxon>
        <taxon>Bradyrhizobium</taxon>
    </lineage>
</organism>
<evidence type="ECO:0000256" key="2">
    <source>
        <dbReference type="SAM" id="SignalP"/>
    </source>
</evidence>
<sequence length="199" mass="21283">MLARFVLGAVTASAVIAPAMAGMMNADEARRFVSGKVFAFTCFDGTRGAGRILDDMGAAGAVQFAGSGPIRRMRLPGNTLQIRGQAVCASIKGIPFEPCFNLEKKDDRSFRGSVSGMGFAYCDFQHQGAAQMLMARAVVHPRSLHAQERTGSVGVSRAEVTVRVETPHVEATRIEPVKSEAKPESPKAESAPELRRSTD</sequence>
<evidence type="ECO:0000256" key="1">
    <source>
        <dbReference type="SAM" id="MobiDB-lite"/>
    </source>
</evidence>
<keyword evidence="2" id="KW-0732">Signal</keyword>